<dbReference type="InterPro" id="IPR015655">
    <property type="entry name" value="PP2C"/>
</dbReference>
<evidence type="ECO:0000259" key="5">
    <source>
        <dbReference type="PROSITE" id="PS51746"/>
    </source>
</evidence>
<dbReference type="SUPFAM" id="SSF81606">
    <property type="entry name" value="PP2C-like"/>
    <property type="match status" value="1"/>
</dbReference>
<evidence type="ECO:0000256" key="2">
    <source>
        <dbReference type="ARBA" id="ARBA00022801"/>
    </source>
</evidence>
<dbReference type="AlphaFoldDB" id="A0AAD5XHA7"/>
<comment type="caution">
    <text evidence="6">The sequence shown here is derived from an EMBL/GenBank/DDBJ whole genome shotgun (WGS) entry which is preliminary data.</text>
</comment>
<dbReference type="InterPro" id="IPR036457">
    <property type="entry name" value="PPM-type-like_dom_sf"/>
</dbReference>
<evidence type="ECO:0000256" key="1">
    <source>
        <dbReference type="ARBA" id="ARBA00022723"/>
    </source>
</evidence>
<dbReference type="Proteomes" id="UP001211907">
    <property type="component" value="Unassembled WGS sequence"/>
</dbReference>
<organism evidence="6 7">
    <name type="scientific">Physocladia obscura</name>
    <dbReference type="NCBI Taxonomy" id="109957"/>
    <lineage>
        <taxon>Eukaryota</taxon>
        <taxon>Fungi</taxon>
        <taxon>Fungi incertae sedis</taxon>
        <taxon>Chytridiomycota</taxon>
        <taxon>Chytridiomycota incertae sedis</taxon>
        <taxon>Chytridiomycetes</taxon>
        <taxon>Chytridiales</taxon>
        <taxon>Chytriomycetaceae</taxon>
        <taxon>Physocladia</taxon>
    </lineage>
</organism>
<dbReference type="InterPro" id="IPR000222">
    <property type="entry name" value="PP2C_BS"/>
</dbReference>
<dbReference type="GO" id="GO:0004722">
    <property type="term" value="F:protein serine/threonine phosphatase activity"/>
    <property type="evidence" value="ECO:0007669"/>
    <property type="project" value="InterPro"/>
</dbReference>
<reference evidence="6" key="1">
    <citation type="submission" date="2020-05" db="EMBL/GenBank/DDBJ databases">
        <title>Phylogenomic resolution of chytrid fungi.</title>
        <authorList>
            <person name="Stajich J.E."/>
            <person name="Amses K."/>
            <person name="Simmons R."/>
            <person name="Seto K."/>
            <person name="Myers J."/>
            <person name="Bonds A."/>
            <person name="Quandt C.A."/>
            <person name="Barry K."/>
            <person name="Liu P."/>
            <person name="Grigoriev I."/>
            <person name="Longcore J.E."/>
            <person name="James T.Y."/>
        </authorList>
    </citation>
    <scope>NUCLEOTIDE SEQUENCE</scope>
    <source>
        <strain evidence="6">JEL0513</strain>
    </source>
</reference>
<dbReference type="EMBL" id="JADGJH010000979">
    <property type="protein sequence ID" value="KAJ3120267.1"/>
    <property type="molecule type" value="Genomic_DNA"/>
</dbReference>
<dbReference type="CDD" id="cd00143">
    <property type="entry name" value="PP2Cc"/>
    <property type="match status" value="1"/>
</dbReference>
<dbReference type="PANTHER" id="PTHR47992">
    <property type="entry name" value="PROTEIN PHOSPHATASE"/>
    <property type="match status" value="1"/>
</dbReference>
<keyword evidence="1" id="KW-0479">Metal-binding</keyword>
<dbReference type="SMART" id="SM00331">
    <property type="entry name" value="PP2C_SIG"/>
    <property type="match status" value="1"/>
</dbReference>
<dbReference type="Pfam" id="PF00481">
    <property type="entry name" value="PP2C"/>
    <property type="match status" value="1"/>
</dbReference>
<dbReference type="SMART" id="SM00332">
    <property type="entry name" value="PP2Cc"/>
    <property type="match status" value="1"/>
</dbReference>
<name>A0AAD5XHA7_9FUNG</name>
<accession>A0AAD5XHA7</accession>
<keyword evidence="7" id="KW-1185">Reference proteome</keyword>
<dbReference type="InterPro" id="IPR001932">
    <property type="entry name" value="PPM-type_phosphatase-like_dom"/>
</dbReference>
<keyword evidence="2 4" id="KW-0378">Hydrolase</keyword>
<dbReference type="GO" id="GO:0046872">
    <property type="term" value="F:metal ion binding"/>
    <property type="evidence" value="ECO:0007669"/>
    <property type="project" value="UniProtKB-KW"/>
</dbReference>
<evidence type="ECO:0000313" key="7">
    <source>
        <dbReference type="Proteomes" id="UP001211907"/>
    </source>
</evidence>
<gene>
    <name evidence="6" type="ORF">HK100_012865</name>
</gene>
<evidence type="ECO:0000256" key="3">
    <source>
        <dbReference type="ARBA" id="ARBA00022912"/>
    </source>
</evidence>
<proteinExistence type="inferred from homology"/>
<keyword evidence="3 4" id="KW-0904">Protein phosphatase</keyword>
<protein>
    <recommendedName>
        <fullName evidence="5">PPM-type phosphatase domain-containing protein</fullName>
    </recommendedName>
</protein>
<feature type="domain" description="PPM-type phosphatase" evidence="5">
    <location>
        <begin position="7"/>
        <end position="290"/>
    </location>
</feature>
<sequence>MSGNDSFFGAATNIGNRTSQQDEYLIVRDLFEGTPHTSLFAVFDGHGSDGGKVSAFVKCAFPKVLRDQRSGLIGPPAAAKTALRDSFATVNAMLQEDPAIDCYMSGSTAVLMLFFEEERRVLIANLGDSRIIMGRLENDETVPMQVSTLSARSTDHTCSNPEEFKRVKDSGARVDQMQTEDGRDGPLRIYKGTLPYPGLVVTRSLGDTCADRLGVISDPEVIERELSRKDRFFVLASDGLWDGLDIEEVVRLVVKYDEPQKASDILIKRALKGLDAKAIDDNVTVIVVQTK</sequence>
<dbReference type="PROSITE" id="PS51746">
    <property type="entry name" value="PPM_2"/>
    <property type="match status" value="1"/>
</dbReference>
<comment type="similarity">
    <text evidence="4">Belongs to the PP2C family.</text>
</comment>
<dbReference type="PROSITE" id="PS01032">
    <property type="entry name" value="PPM_1"/>
    <property type="match status" value="1"/>
</dbReference>
<evidence type="ECO:0000313" key="6">
    <source>
        <dbReference type="EMBL" id="KAJ3120267.1"/>
    </source>
</evidence>
<evidence type="ECO:0000256" key="4">
    <source>
        <dbReference type="RuleBase" id="RU003465"/>
    </source>
</evidence>
<dbReference type="Gene3D" id="3.60.40.10">
    <property type="entry name" value="PPM-type phosphatase domain"/>
    <property type="match status" value="1"/>
</dbReference>